<reference evidence="2 3" key="1">
    <citation type="submission" date="2016-11" db="EMBL/GenBank/DDBJ databases">
        <authorList>
            <person name="Jaros S."/>
            <person name="Januszkiewicz K."/>
            <person name="Wedrychowicz H."/>
        </authorList>
    </citation>
    <scope>NUCLEOTIDE SEQUENCE [LARGE SCALE GENOMIC DNA]</scope>
    <source>
        <strain evidence="2 3">CECT 7868</strain>
    </source>
</reference>
<gene>
    <name evidence="2" type="ORF">VA7868_00486</name>
</gene>
<proteinExistence type="predicted"/>
<evidence type="ECO:0000313" key="3">
    <source>
        <dbReference type="Proteomes" id="UP000184608"/>
    </source>
</evidence>
<keyword evidence="1" id="KW-1133">Transmembrane helix</keyword>
<evidence type="ECO:0000313" key="2">
    <source>
        <dbReference type="EMBL" id="SHH78172.1"/>
    </source>
</evidence>
<keyword evidence="3" id="KW-1185">Reference proteome</keyword>
<protein>
    <recommendedName>
        <fullName evidence="4">3-phosphoshikimate 1-carboxyvinyltransferase</fullName>
    </recommendedName>
</protein>
<evidence type="ECO:0008006" key="4">
    <source>
        <dbReference type="Google" id="ProtNLM"/>
    </source>
</evidence>
<feature type="transmembrane region" description="Helical" evidence="1">
    <location>
        <begin position="69"/>
        <end position="93"/>
    </location>
</feature>
<accession>A0A1M5VSD9</accession>
<dbReference type="AlphaFoldDB" id="A0A1M5VSD9"/>
<name>A0A1M5VSD9_9VIBR</name>
<sequence length="118" mass="13604">MNPEVAASFDEEQRAEIERTVNIICLLSRHAIDVRKTIPWIGKRYYFVCLVGRDRRQHARGDKLKCIDILLAILIAIVILATVVLALLALYLIKSALGIDVFKNFSFGIWDWFQSLYH</sequence>
<organism evidence="2 3">
    <name type="scientific">Vibrio aerogenes CECT 7868</name>
    <dbReference type="NCBI Taxonomy" id="1216006"/>
    <lineage>
        <taxon>Bacteria</taxon>
        <taxon>Pseudomonadati</taxon>
        <taxon>Pseudomonadota</taxon>
        <taxon>Gammaproteobacteria</taxon>
        <taxon>Vibrionales</taxon>
        <taxon>Vibrionaceae</taxon>
        <taxon>Vibrio</taxon>
    </lineage>
</organism>
<dbReference type="STRING" id="1216006.VA7868_00486"/>
<evidence type="ECO:0000256" key="1">
    <source>
        <dbReference type="SAM" id="Phobius"/>
    </source>
</evidence>
<dbReference type="Proteomes" id="UP000184608">
    <property type="component" value="Unassembled WGS sequence"/>
</dbReference>
<keyword evidence="1" id="KW-0812">Transmembrane</keyword>
<keyword evidence="1" id="KW-0472">Membrane</keyword>
<dbReference type="EMBL" id="FQXZ01000006">
    <property type="protein sequence ID" value="SHH78172.1"/>
    <property type="molecule type" value="Genomic_DNA"/>
</dbReference>